<dbReference type="SUPFAM" id="SSF56529">
    <property type="entry name" value="FAH"/>
    <property type="match status" value="1"/>
</dbReference>
<dbReference type="InterPro" id="IPR036663">
    <property type="entry name" value="Fumarylacetoacetase_C_sf"/>
</dbReference>
<dbReference type="PANTHER" id="PTHR42796:SF4">
    <property type="entry name" value="FUMARYLACETOACETATE HYDROLASE DOMAIN-CONTAINING PROTEIN 2A"/>
    <property type="match status" value="1"/>
</dbReference>
<accession>A0A382AJN8</accession>
<protein>
    <recommendedName>
        <fullName evidence="3">Fumarylacetoacetase-like C-terminal domain-containing protein</fullName>
    </recommendedName>
</protein>
<feature type="domain" description="Fumarylacetoacetase-like C-terminal" evidence="3">
    <location>
        <begin position="77"/>
        <end position="283"/>
    </location>
</feature>
<dbReference type="EMBL" id="UINC01025708">
    <property type="protein sequence ID" value="SVB01795.1"/>
    <property type="molecule type" value="Genomic_DNA"/>
</dbReference>
<keyword evidence="2" id="KW-0479">Metal-binding</keyword>
<evidence type="ECO:0000256" key="2">
    <source>
        <dbReference type="ARBA" id="ARBA00022723"/>
    </source>
</evidence>
<dbReference type="FunFam" id="3.90.850.10:FF:000002">
    <property type="entry name" value="2-hydroxyhepta-2,4-diene-1,7-dioate isomerase"/>
    <property type="match status" value="1"/>
</dbReference>
<comment type="similarity">
    <text evidence="1">Belongs to the FAH family.</text>
</comment>
<dbReference type="Gene3D" id="3.90.850.10">
    <property type="entry name" value="Fumarylacetoacetase-like, C-terminal domain"/>
    <property type="match status" value="1"/>
</dbReference>
<dbReference type="GO" id="GO:0046872">
    <property type="term" value="F:metal ion binding"/>
    <property type="evidence" value="ECO:0007669"/>
    <property type="project" value="UniProtKB-KW"/>
</dbReference>
<name>A0A382AJN8_9ZZZZ</name>
<evidence type="ECO:0000256" key="1">
    <source>
        <dbReference type="ARBA" id="ARBA00010211"/>
    </source>
</evidence>
<dbReference type="GO" id="GO:0016853">
    <property type="term" value="F:isomerase activity"/>
    <property type="evidence" value="ECO:0007669"/>
    <property type="project" value="UniProtKB-ARBA"/>
</dbReference>
<evidence type="ECO:0000313" key="4">
    <source>
        <dbReference type="EMBL" id="SVB01795.1"/>
    </source>
</evidence>
<organism evidence="4">
    <name type="scientific">marine metagenome</name>
    <dbReference type="NCBI Taxonomy" id="408172"/>
    <lineage>
        <taxon>unclassified sequences</taxon>
        <taxon>metagenomes</taxon>
        <taxon>ecological metagenomes</taxon>
    </lineage>
</organism>
<dbReference type="InterPro" id="IPR051121">
    <property type="entry name" value="FAH"/>
</dbReference>
<reference evidence="4" key="1">
    <citation type="submission" date="2018-05" db="EMBL/GenBank/DDBJ databases">
        <authorList>
            <person name="Lanie J.A."/>
            <person name="Ng W.-L."/>
            <person name="Kazmierczak K.M."/>
            <person name="Andrzejewski T.M."/>
            <person name="Davidsen T.M."/>
            <person name="Wayne K.J."/>
            <person name="Tettelin H."/>
            <person name="Glass J.I."/>
            <person name="Rusch D."/>
            <person name="Podicherti R."/>
            <person name="Tsui H.-C.T."/>
            <person name="Winkler M.E."/>
        </authorList>
    </citation>
    <scope>NUCLEOTIDE SEQUENCE</scope>
</reference>
<gene>
    <name evidence="4" type="ORF">METZ01_LOCUS154649</name>
</gene>
<sequence length="287" mass="32089">VKLITFSQSGLTKVGAILNDEIVDLSALVKDEPWNLIRLIENAESLKFAGELLNNPKQTIKLDEVVLEAPVLRPRKFLGLGMNYKKHVEELKDKGFQTSDYQVWFNKQVSCVNGPFSPIEKPRVSDALDYECELAFVIGQRCRHVKAEDASSVIAGYMIANDVTVRDWQLHTPTWTIGKSFDTHGPIGPALVTPDEIEDPHNLDIRLYVNDEIRQDSNTSDMIYNCFDMIEYLSTVFTLEPGDIFATGTPEGVGTGFDPPKFLKVGDTVRCEIEGLGAIENEVIPEQ</sequence>
<dbReference type="GO" id="GO:0019752">
    <property type="term" value="P:carboxylic acid metabolic process"/>
    <property type="evidence" value="ECO:0007669"/>
    <property type="project" value="UniProtKB-ARBA"/>
</dbReference>
<dbReference type="Pfam" id="PF01557">
    <property type="entry name" value="FAA_hydrolase"/>
    <property type="match status" value="1"/>
</dbReference>
<proteinExistence type="inferred from homology"/>
<dbReference type="PANTHER" id="PTHR42796">
    <property type="entry name" value="FUMARYLACETOACETATE HYDROLASE DOMAIN-CONTAINING PROTEIN 2A-RELATED"/>
    <property type="match status" value="1"/>
</dbReference>
<dbReference type="AlphaFoldDB" id="A0A382AJN8"/>
<dbReference type="InterPro" id="IPR011234">
    <property type="entry name" value="Fumarylacetoacetase-like_C"/>
</dbReference>
<feature type="non-terminal residue" evidence="4">
    <location>
        <position position="1"/>
    </location>
</feature>
<evidence type="ECO:0000259" key="3">
    <source>
        <dbReference type="Pfam" id="PF01557"/>
    </source>
</evidence>